<dbReference type="SUPFAM" id="SSF161111">
    <property type="entry name" value="Cation efflux protein transmembrane domain-like"/>
    <property type="match status" value="1"/>
</dbReference>
<evidence type="ECO:0000256" key="3">
    <source>
        <dbReference type="ARBA" id="ARBA00022692"/>
    </source>
</evidence>
<dbReference type="PANTHER" id="PTHR43840">
    <property type="entry name" value="MITOCHONDRIAL METAL TRANSPORTER 1-RELATED"/>
    <property type="match status" value="1"/>
</dbReference>
<evidence type="ECO:0000313" key="9">
    <source>
        <dbReference type="Proteomes" id="UP000503441"/>
    </source>
</evidence>
<dbReference type="InterPro" id="IPR027469">
    <property type="entry name" value="Cation_efflux_TMD_sf"/>
</dbReference>
<evidence type="ECO:0000256" key="4">
    <source>
        <dbReference type="ARBA" id="ARBA00022989"/>
    </source>
</evidence>
<feature type="transmembrane region" description="Helical" evidence="6">
    <location>
        <begin position="123"/>
        <end position="144"/>
    </location>
</feature>
<evidence type="ECO:0000256" key="1">
    <source>
        <dbReference type="ARBA" id="ARBA00004141"/>
    </source>
</evidence>
<name>A0ABX6JTT2_9MICO</name>
<dbReference type="EMBL" id="CP049933">
    <property type="protein sequence ID" value="QIM17697.1"/>
    <property type="molecule type" value="Genomic_DNA"/>
</dbReference>
<evidence type="ECO:0000256" key="2">
    <source>
        <dbReference type="ARBA" id="ARBA00022448"/>
    </source>
</evidence>
<accession>A0ABX6JTT2</accession>
<protein>
    <submittedName>
        <fullName evidence="8">Cation transporter</fullName>
    </submittedName>
</protein>
<dbReference type="PANTHER" id="PTHR43840:SF15">
    <property type="entry name" value="MITOCHONDRIAL METAL TRANSPORTER 1-RELATED"/>
    <property type="match status" value="1"/>
</dbReference>
<feature type="transmembrane region" description="Helical" evidence="6">
    <location>
        <begin position="165"/>
        <end position="184"/>
    </location>
</feature>
<feature type="transmembrane region" description="Helical" evidence="6">
    <location>
        <begin position="196"/>
        <end position="213"/>
    </location>
</feature>
<keyword evidence="2" id="KW-0813">Transport</keyword>
<dbReference type="InterPro" id="IPR050291">
    <property type="entry name" value="CDF_Transporter"/>
</dbReference>
<feature type="transmembrane region" description="Helical" evidence="6">
    <location>
        <begin position="87"/>
        <end position="108"/>
    </location>
</feature>
<keyword evidence="3 6" id="KW-0812">Transmembrane</keyword>
<keyword evidence="5 6" id="KW-0472">Membrane</keyword>
<evidence type="ECO:0000259" key="7">
    <source>
        <dbReference type="Pfam" id="PF01545"/>
    </source>
</evidence>
<comment type="subcellular location">
    <subcellularLocation>
        <location evidence="1">Membrane</location>
        <topology evidence="1">Multi-pass membrane protein</topology>
    </subcellularLocation>
</comment>
<dbReference type="Proteomes" id="UP000503441">
    <property type="component" value="Chromosome"/>
</dbReference>
<reference evidence="8 9" key="1">
    <citation type="submission" date="2020-03" db="EMBL/GenBank/DDBJ databases">
        <title>Leucobacter sp. nov., isolated from beetles.</title>
        <authorList>
            <person name="Hyun D.-W."/>
            <person name="Bae J.-W."/>
        </authorList>
    </citation>
    <scope>NUCLEOTIDE SEQUENCE [LARGE SCALE GENOMIC DNA]</scope>
    <source>
        <strain evidence="8 9">HDW9A</strain>
    </source>
</reference>
<dbReference type="Gene3D" id="1.20.1510.10">
    <property type="entry name" value="Cation efflux protein transmembrane domain"/>
    <property type="match status" value="1"/>
</dbReference>
<evidence type="ECO:0000256" key="6">
    <source>
        <dbReference type="SAM" id="Phobius"/>
    </source>
</evidence>
<keyword evidence="4 6" id="KW-1133">Transmembrane helix</keyword>
<dbReference type="Pfam" id="PF01545">
    <property type="entry name" value="Cation_efflux"/>
    <property type="match status" value="1"/>
</dbReference>
<feature type="transmembrane region" description="Helical" evidence="6">
    <location>
        <begin position="21"/>
        <end position="41"/>
    </location>
</feature>
<gene>
    <name evidence="8" type="ORF">G7066_01420</name>
</gene>
<evidence type="ECO:0000256" key="5">
    <source>
        <dbReference type="ARBA" id="ARBA00023136"/>
    </source>
</evidence>
<keyword evidence="9" id="KW-1185">Reference proteome</keyword>
<proteinExistence type="predicted"/>
<sequence>MSTDTSKDGGPLAPRQRERRALSYSLVCSIVLAVSALVVGVVTGIRIIVFDGAYMAIGLILSWASLQAARAAAAGPTRRFPFGRDALAPLMVVIQGLALAGTLVLAFGDALVVIRDGGSDMNVVIVSSYGFITGMTGFVIAWWLRKTAQGSDLVAAEIAQWKAGSVLSVIMVAGAVVVAVLALTPLREVARFADPFLVIIACVVLAAVPVRLVRGGVNELLEGAPPPKLAASIATVIESVRSDFDLPDPIVRAGKVGQKIYVEVDFVVPPDAWSVSEEDRVRRAIIDRLLPLEFEVWAYVAVTSDESLAY</sequence>
<evidence type="ECO:0000313" key="8">
    <source>
        <dbReference type="EMBL" id="QIM17697.1"/>
    </source>
</evidence>
<dbReference type="RefSeq" id="WP_166328481.1">
    <property type="nucleotide sequence ID" value="NZ_CP049933.1"/>
</dbReference>
<organism evidence="8 9">
    <name type="scientific">Leucobacter coleopterorum</name>
    <dbReference type="NCBI Taxonomy" id="2714933"/>
    <lineage>
        <taxon>Bacteria</taxon>
        <taxon>Bacillati</taxon>
        <taxon>Actinomycetota</taxon>
        <taxon>Actinomycetes</taxon>
        <taxon>Micrococcales</taxon>
        <taxon>Microbacteriaceae</taxon>
        <taxon>Leucobacter</taxon>
    </lineage>
</organism>
<dbReference type="InterPro" id="IPR058533">
    <property type="entry name" value="Cation_efflux_TM"/>
</dbReference>
<feature type="transmembrane region" description="Helical" evidence="6">
    <location>
        <begin position="47"/>
        <end position="66"/>
    </location>
</feature>
<feature type="domain" description="Cation efflux protein transmembrane" evidence="7">
    <location>
        <begin position="24"/>
        <end position="221"/>
    </location>
</feature>